<feature type="domain" description="LTD" evidence="1">
    <location>
        <begin position="213"/>
        <end position="326"/>
    </location>
</feature>
<dbReference type="InterPro" id="IPR019268">
    <property type="entry name" value="DUF2278"/>
</dbReference>
<dbReference type="EMBL" id="JZWV01000627">
    <property type="protein sequence ID" value="KJY29649.1"/>
    <property type="molecule type" value="Genomic_DNA"/>
</dbReference>
<dbReference type="SUPFAM" id="SSF74853">
    <property type="entry name" value="Lamin A/C globular tail domain"/>
    <property type="match status" value="1"/>
</dbReference>
<comment type="caution">
    <text evidence="2">The sequence shown here is derived from an EMBL/GenBank/DDBJ whole genome shotgun (WGS) entry which is preliminary data.</text>
</comment>
<evidence type="ECO:0000259" key="1">
    <source>
        <dbReference type="PROSITE" id="PS51841"/>
    </source>
</evidence>
<organism evidence="2 3">
    <name type="scientific">Streptomyces katrae</name>
    <dbReference type="NCBI Taxonomy" id="68223"/>
    <lineage>
        <taxon>Bacteria</taxon>
        <taxon>Bacillati</taxon>
        <taxon>Actinomycetota</taxon>
        <taxon>Actinomycetes</taxon>
        <taxon>Kitasatosporales</taxon>
        <taxon>Streptomycetaceae</taxon>
        <taxon>Streptomyces</taxon>
    </lineage>
</organism>
<dbReference type="PROSITE" id="PS51841">
    <property type="entry name" value="LTD"/>
    <property type="match status" value="1"/>
</dbReference>
<proteinExistence type="predicted"/>
<keyword evidence="3" id="KW-1185">Reference proteome</keyword>
<evidence type="ECO:0000313" key="3">
    <source>
        <dbReference type="Proteomes" id="UP000033551"/>
    </source>
</evidence>
<dbReference type="AlphaFoldDB" id="A0A0F4J762"/>
<dbReference type="RefSeq" id="WP_045949358.1">
    <property type="nucleotide sequence ID" value="NZ_JZWV01000627.1"/>
</dbReference>
<evidence type="ECO:0000313" key="2">
    <source>
        <dbReference type="EMBL" id="KJY29649.1"/>
    </source>
</evidence>
<accession>A0A0F4J762</accession>
<dbReference type="InterPro" id="IPR001322">
    <property type="entry name" value="Lamin_tail_dom"/>
</dbReference>
<name>A0A0F4J762_9ACTN</name>
<dbReference type="InterPro" id="IPR036415">
    <property type="entry name" value="Lamin_tail_dom_sf"/>
</dbReference>
<protein>
    <recommendedName>
        <fullName evidence="1">LTD domain-containing protein</fullName>
    </recommendedName>
</protein>
<dbReference type="PATRIC" id="fig|68223.7.peg.366"/>
<dbReference type="OrthoDB" id="291334at2"/>
<sequence>MPLRKYGVLAARAVDRHREGGTDSPHYEVHLRDDAGTHYRAAVNVRSKVAPHELMYVVVDDFRHPLTQQLPAPGSGWKGLAGQAGGGAALDFVRGNLFDPAAMRVLPPDLPGVDNDLSDLFDHYVQRAIADPTIALYVFGDRFGPEPHAHDSEFGFQPSDGVHEIHMNQGNSKGFEPQDGVWQDGGMLFHLPAEDRWVAVFLAFQSQKWHTDPVTGHAIPGAPDRLAGFEAPLTIIAALVKAAGPAAGAGTVTLLNTSAATVDLTGWCLVDEEGHPLPLPSRQLPAGSTLAVAAGDGGGFRLGDLGGTISLWDPSGLKVHGVAYTARQASAEGRTITF</sequence>
<reference evidence="2 3" key="1">
    <citation type="submission" date="2015-02" db="EMBL/GenBank/DDBJ databases">
        <authorList>
            <person name="Ju K.-S."/>
            <person name="Doroghazi J.R."/>
            <person name="Metcalf W."/>
        </authorList>
    </citation>
    <scope>NUCLEOTIDE SEQUENCE [LARGE SCALE GENOMIC DNA]</scope>
    <source>
        <strain evidence="2 3">NRRL ISP-5550</strain>
    </source>
</reference>
<dbReference type="Pfam" id="PF10042">
    <property type="entry name" value="DUF2278"/>
    <property type="match status" value="1"/>
</dbReference>
<gene>
    <name evidence="2" type="ORF">VR44_22385</name>
</gene>
<dbReference type="Proteomes" id="UP000033551">
    <property type="component" value="Unassembled WGS sequence"/>
</dbReference>